<comment type="caution">
    <text evidence="2">The sequence shown here is derived from an EMBL/GenBank/DDBJ whole genome shotgun (WGS) entry which is preliminary data.</text>
</comment>
<dbReference type="EMBL" id="CAFZ01000062">
    <property type="protein sequence ID" value="CCA69746.1"/>
    <property type="molecule type" value="Genomic_DNA"/>
</dbReference>
<dbReference type="OrthoDB" id="2844016at2759"/>
<sequence length="198" mass="20740">MFSALFILAFSILVSLGSPVPSRSCGVTSYGPFRLYAATGGSSDSQLVRLVKTGVDSNKNTISTMTTCESCGDAPAYWTLNDSVLTPVFFAVDDDVTTVNMPLTQGKVNFVTGPSDTLVKSASYCAVRSSSTGGGLPGYLAVNGDAENFSVCSFIGTPGPAHRRDIYYAQGSTPIANHCQPVHLIMQSIGIIPEPIPA</sequence>
<evidence type="ECO:0000313" key="2">
    <source>
        <dbReference type="EMBL" id="CCA69746.1"/>
    </source>
</evidence>
<proteinExistence type="predicted"/>
<gene>
    <name evidence="2" type="ORF">PIIN_03687</name>
</gene>
<evidence type="ECO:0000313" key="3">
    <source>
        <dbReference type="Proteomes" id="UP000007148"/>
    </source>
</evidence>
<evidence type="ECO:0008006" key="4">
    <source>
        <dbReference type="Google" id="ProtNLM"/>
    </source>
</evidence>
<dbReference type="HOGENOM" id="CLU_1378611_0_0_1"/>
<reference evidence="2 3" key="1">
    <citation type="journal article" date="2011" name="PLoS Pathog.">
        <title>Endophytic Life Strategies Decoded by Genome and Transcriptome Analyses of the Mutualistic Root Symbiont Piriformospora indica.</title>
        <authorList>
            <person name="Zuccaro A."/>
            <person name="Lahrmann U."/>
            <person name="Guldener U."/>
            <person name="Langen G."/>
            <person name="Pfiffi S."/>
            <person name="Biedenkopf D."/>
            <person name="Wong P."/>
            <person name="Samans B."/>
            <person name="Grimm C."/>
            <person name="Basiewicz M."/>
            <person name="Murat C."/>
            <person name="Martin F."/>
            <person name="Kogel K.H."/>
        </authorList>
    </citation>
    <scope>NUCLEOTIDE SEQUENCE [LARGE SCALE GENOMIC DNA]</scope>
    <source>
        <strain evidence="2 3">DSM 11827</strain>
    </source>
</reference>
<evidence type="ECO:0000256" key="1">
    <source>
        <dbReference type="SAM" id="SignalP"/>
    </source>
</evidence>
<dbReference type="InParanoid" id="G4TEJ7"/>
<dbReference type="Proteomes" id="UP000007148">
    <property type="component" value="Unassembled WGS sequence"/>
</dbReference>
<protein>
    <recommendedName>
        <fullName evidence="4">Cellobiose dehydrogenase cytochrome domain-containing protein</fullName>
    </recommendedName>
</protein>
<organism evidence="2 3">
    <name type="scientific">Serendipita indica (strain DSM 11827)</name>
    <name type="common">Root endophyte fungus</name>
    <name type="synonym">Piriformospora indica</name>
    <dbReference type="NCBI Taxonomy" id="1109443"/>
    <lineage>
        <taxon>Eukaryota</taxon>
        <taxon>Fungi</taxon>
        <taxon>Dikarya</taxon>
        <taxon>Basidiomycota</taxon>
        <taxon>Agaricomycotina</taxon>
        <taxon>Agaricomycetes</taxon>
        <taxon>Sebacinales</taxon>
        <taxon>Serendipitaceae</taxon>
        <taxon>Serendipita</taxon>
    </lineage>
</organism>
<accession>G4TEJ7</accession>
<feature type="signal peptide" evidence="1">
    <location>
        <begin position="1"/>
        <end position="17"/>
    </location>
</feature>
<name>G4TEJ7_SERID</name>
<dbReference type="AlphaFoldDB" id="G4TEJ7"/>
<feature type="chain" id="PRO_5003468415" description="Cellobiose dehydrogenase cytochrome domain-containing protein" evidence="1">
    <location>
        <begin position="18"/>
        <end position="198"/>
    </location>
</feature>
<keyword evidence="3" id="KW-1185">Reference proteome</keyword>
<keyword evidence="1" id="KW-0732">Signal</keyword>